<reference evidence="9 10" key="1">
    <citation type="submission" date="2019-03" db="EMBL/GenBank/DDBJ databases">
        <title>Draft genome of Gammaproteobacteria bacterium LSUCC0057, a member of the SAR92 clade.</title>
        <authorList>
            <person name="Lanclos V.C."/>
            <person name="Doiron C."/>
            <person name="Henson M.W."/>
            <person name="Thrash J.C."/>
        </authorList>
    </citation>
    <scope>NUCLEOTIDE SEQUENCE [LARGE SCALE GENOMIC DNA]</scope>
    <source>
        <strain evidence="9 10">LSUCC0057</strain>
    </source>
</reference>
<dbReference type="EMBL" id="SPIA01000001">
    <property type="protein sequence ID" value="TFH69057.1"/>
    <property type="molecule type" value="Genomic_DNA"/>
</dbReference>
<dbReference type="CDD" id="cd06257">
    <property type="entry name" value="DnaJ"/>
    <property type="match status" value="1"/>
</dbReference>
<feature type="transmembrane region" description="Helical" evidence="7">
    <location>
        <begin position="32"/>
        <end position="50"/>
    </location>
</feature>
<dbReference type="PANTHER" id="PTHR12763">
    <property type="match status" value="1"/>
</dbReference>
<evidence type="ECO:0000256" key="1">
    <source>
        <dbReference type="ARBA" id="ARBA00004167"/>
    </source>
</evidence>
<dbReference type="Proteomes" id="UP000298133">
    <property type="component" value="Unassembled WGS sequence"/>
</dbReference>
<evidence type="ECO:0000259" key="8">
    <source>
        <dbReference type="PROSITE" id="PS50076"/>
    </source>
</evidence>
<name>A0A4Y8UMM0_9GAMM</name>
<dbReference type="SMART" id="SM00271">
    <property type="entry name" value="DnaJ"/>
    <property type="match status" value="1"/>
</dbReference>
<sequence>MPRLILLVAILLLLLWWWRSFNAKPAEQKRSFLITSGAYLLAAIAIAAALTGRMHWVGAALAALLAGGKTVLAVALRSAPILRLVARLRPLRPTMATSLIRVTFDLASSTVSGVLLPSESAGELAGSDVKQLTEQQYQQLWQLWQQSDRQSALLLRACRLGPAGYTQSADSSSDDGGALTVSQATQILGLSSAPSREQVVAAHRRLIQRLHPDRGGSDYLAAQINQAKQVLLDSLDNAS</sequence>
<comment type="caution">
    <text evidence="9">The sequence shown here is derived from an EMBL/GenBank/DDBJ whole genome shotgun (WGS) entry which is preliminary data.</text>
</comment>
<dbReference type="PANTHER" id="PTHR12763:SF28">
    <property type="entry name" value="GEO10507P1-RELATED"/>
    <property type="match status" value="1"/>
</dbReference>
<dbReference type="SUPFAM" id="SSF46565">
    <property type="entry name" value="Chaperone J-domain"/>
    <property type="match status" value="1"/>
</dbReference>
<evidence type="ECO:0000313" key="10">
    <source>
        <dbReference type="Proteomes" id="UP000298133"/>
    </source>
</evidence>
<comment type="subcellular location">
    <subcellularLocation>
        <location evidence="1">Membrane</location>
        <topology evidence="1">Single-pass membrane protein</topology>
    </subcellularLocation>
</comment>
<evidence type="ECO:0000256" key="4">
    <source>
        <dbReference type="ARBA" id="ARBA00023136"/>
    </source>
</evidence>
<keyword evidence="2 7" id="KW-0812">Transmembrane</keyword>
<keyword evidence="3 7" id="KW-1133">Transmembrane helix</keyword>
<dbReference type="InterPro" id="IPR036869">
    <property type="entry name" value="J_dom_sf"/>
</dbReference>
<evidence type="ECO:0000256" key="2">
    <source>
        <dbReference type="ARBA" id="ARBA00022692"/>
    </source>
</evidence>
<feature type="domain" description="J" evidence="8">
    <location>
        <begin position="183"/>
        <end position="236"/>
    </location>
</feature>
<evidence type="ECO:0000313" key="9">
    <source>
        <dbReference type="EMBL" id="TFH69057.1"/>
    </source>
</evidence>
<feature type="transmembrane region" description="Helical" evidence="7">
    <location>
        <begin position="57"/>
        <end position="76"/>
    </location>
</feature>
<evidence type="ECO:0000256" key="5">
    <source>
        <dbReference type="ARBA" id="ARBA00023186"/>
    </source>
</evidence>
<keyword evidence="4 7" id="KW-0472">Membrane</keyword>
<dbReference type="PROSITE" id="PS50076">
    <property type="entry name" value="DNAJ_2"/>
    <property type="match status" value="1"/>
</dbReference>
<proteinExistence type="inferred from homology"/>
<accession>A0A4Y8UMM0</accession>
<evidence type="ECO:0000256" key="6">
    <source>
        <dbReference type="ARBA" id="ARBA00038105"/>
    </source>
</evidence>
<comment type="similarity">
    <text evidence="6">Belongs to the TIM14 family.</text>
</comment>
<evidence type="ECO:0000256" key="7">
    <source>
        <dbReference type="SAM" id="Phobius"/>
    </source>
</evidence>
<evidence type="ECO:0000256" key="3">
    <source>
        <dbReference type="ARBA" id="ARBA00022989"/>
    </source>
</evidence>
<keyword evidence="10" id="KW-1185">Reference proteome</keyword>
<dbReference type="Gene3D" id="1.10.287.110">
    <property type="entry name" value="DnaJ domain"/>
    <property type="match status" value="1"/>
</dbReference>
<gene>
    <name evidence="9" type="ORF">E3W66_03740</name>
</gene>
<dbReference type="InterPro" id="IPR001623">
    <property type="entry name" value="DnaJ_domain"/>
</dbReference>
<dbReference type="AlphaFoldDB" id="A0A4Y8UMM0"/>
<protein>
    <recommendedName>
        <fullName evidence="8">J domain-containing protein</fullName>
    </recommendedName>
</protein>
<dbReference type="GO" id="GO:0016020">
    <property type="term" value="C:membrane"/>
    <property type="evidence" value="ECO:0007669"/>
    <property type="project" value="UniProtKB-SubCell"/>
</dbReference>
<keyword evidence="5" id="KW-0143">Chaperone</keyword>
<organism evidence="9 10">
    <name type="scientific">Gammaproteobacteria bacterium LSUCC0057</name>
    <dbReference type="NCBI Taxonomy" id="2559237"/>
    <lineage>
        <taxon>Bacteria</taxon>
        <taxon>Pseudomonadati</taxon>
        <taxon>Pseudomonadota</taxon>
        <taxon>Gammaproteobacteria</taxon>
        <taxon>Cellvibrionales</taxon>
        <taxon>Porticoccaceae</taxon>
        <taxon>SAR92 clade</taxon>
    </lineage>
</organism>
<dbReference type="OrthoDB" id="9811070at2"/>